<evidence type="ECO:0000313" key="3">
    <source>
        <dbReference type="WBParaSite" id="Pan_g4854.t1"/>
    </source>
</evidence>
<feature type="region of interest" description="Disordered" evidence="1">
    <location>
        <begin position="108"/>
        <end position="138"/>
    </location>
</feature>
<keyword evidence="2" id="KW-1185">Reference proteome</keyword>
<accession>A0A7E4VY21</accession>
<proteinExistence type="predicted"/>
<name>A0A7E4VY21_PANRE</name>
<reference evidence="3" key="2">
    <citation type="submission" date="2020-10" db="UniProtKB">
        <authorList>
            <consortium name="WormBaseParasite"/>
        </authorList>
    </citation>
    <scope>IDENTIFICATION</scope>
</reference>
<feature type="compositionally biased region" description="Basic residues" evidence="1">
    <location>
        <begin position="1"/>
        <end position="21"/>
    </location>
</feature>
<feature type="region of interest" description="Disordered" evidence="1">
    <location>
        <begin position="1"/>
        <end position="25"/>
    </location>
</feature>
<organism evidence="2 3">
    <name type="scientific">Panagrellus redivivus</name>
    <name type="common">Microworm</name>
    <dbReference type="NCBI Taxonomy" id="6233"/>
    <lineage>
        <taxon>Eukaryota</taxon>
        <taxon>Metazoa</taxon>
        <taxon>Ecdysozoa</taxon>
        <taxon>Nematoda</taxon>
        <taxon>Chromadorea</taxon>
        <taxon>Rhabditida</taxon>
        <taxon>Tylenchina</taxon>
        <taxon>Panagrolaimomorpha</taxon>
        <taxon>Panagrolaimoidea</taxon>
        <taxon>Panagrolaimidae</taxon>
        <taxon>Panagrellus</taxon>
    </lineage>
</organism>
<sequence>MANAKKKVPRKPGRPRKRVYRKQNLSRALAAWQRICAEKRRLKELEKKDEPPTPKPKPKPIPKPRQRVKHVDPAMKQRLDNAKQKRLEKAEKQKADYARVCERLRLARQAKKRDAIPSTPQPFGPLKRSFRLRISDEQ</sequence>
<protein>
    <submittedName>
        <fullName evidence="3">GN3L_Grn1 domain-containing protein</fullName>
    </submittedName>
</protein>
<dbReference type="Proteomes" id="UP000492821">
    <property type="component" value="Unassembled WGS sequence"/>
</dbReference>
<feature type="region of interest" description="Disordered" evidence="1">
    <location>
        <begin position="41"/>
        <end position="76"/>
    </location>
</feature>
<dbReference type="AlphaFoldDB" id="A0A7E4VY21"/>
<evidence type="ECO:0000256" key="1">
    <source>
        <dbReference type="SAM" id="MobiDB-lite"/>
    </source>
</evidence>
<evidence type="ECO:0000313" key="2">
    <source>
        <dbReference type="Proteomes" id="UP000492821"/>
    </source>
</evidence>
<reference evidence="2" key="1">
    <citation type="journal article" date="2013" name="Genetics">
        <title>The draft genome and transcriptome of Panagrellus redivivus are shaped by the harsh demands of a free-living lifestyle.</title>
        <authorList>
            <person name="Srinivasan J."/>
            <person name="Dillman A.R."/>
            <person name="Macchietto M.G."/>
            <person name="Heikkinen L."/>
            <person name="Lakso M."/>
            <person name="Fracchia K.M."/>
            <person name="Antoshechkin I."/>
            <person name="Mortazavi A."/>
            <person name="Wong G."/>
            <person name="Sternberg P.W."/>
        </authorList>
    </citation>
    <scope>NUCLEOTIDE SEQUENCE [LARGE SCALE GENOMIC DNA]</scope>
    <source>
        <strain evidence="2">MT8872</strain>
    </source>
</reference>
<feature type="compositionally biased region" description="Basic residues" evidence="1">
    <location>
        <begin position="56"/>
        <end position="68"/>
    </location>
</feature>
<dbReference type="WBParaSite" id="Pan_g4854.t1">
    <property type="protein sequence ID" value="Pan_g4854.t1"/>
    <property type="gene ID" value="Pan_g4854"/>
</dbReference>
<feature type="compositionally biased region" description="Basic and acidic residues" evidence="1">
    <location>
        <begin position="41"/>
        <end position="52"/>
    </location>
</feature>